<keyword evidence="2 8" id="KW-0812">Transmembrane</keyword>
<dbReference type="Pfam" id="PF06775">
    <property type="entry name" value="Seipin"/>
    <property type="match status" value="1"/>
</dbReference>
<keyword evidence="5" id="KW-0443">Lipid metabolism</keyword>
<keyword evidence="3" id="KW-0256">Endoplasmic reticulum</keyword>
<feature type="region of interest" description="Disordered" evidence="7">
    <location>
        <begin position="622"/>
        <end position="663"/>
    </location>
</feature>
<feature type="region of interest" description="Disordered" evidence="7">
    <location>
        <begin position="414"/>
        <end position="487"/>
    </location>
</feature>
<proteinExistence type="predicted"/>
<feature type="transmembrane region" description="Helical" evidence="8">
    <location>
        <begin position="368"/>
        <end position="396"/>
    </location>
</feature>
<feature type="region of interest" description="Disordered" evidence="7">
    <location>
        <begin position="1"/>
        <end position="41"/>
    </location>
</feature>
<dbReference type="GO" id="GO:0006629">
    <property type="term" value="P:lipid metabolic process"/>
    <property type="evidence" value="ECO:0007669"/>
    <property type="project" value="UniProtKB-KW"/>
</dbReference>
<evidence type="ECO:0000256" key="7">
    <source>
        <dbReference type="SAM" id="MobiDB-lite"/>
    </source>
</evidence>
<evidence type="ECO:0008006" key="11">
    <source>
        <dbReference type="Google" id="ProtNLM"/>
    </source>
</evidence>
<dbReference type="OrthoDB" id="3990054at2759"/>
<protein>
    <recommendedName>
        <fullName evidence="11">Seipin</fullName>
    </recommendedName>
</protein>
<dbReference type="GO" id="GO:0140042">
    <property type="term" value="P:lipid droplet formation"/>
    <property type="evidence" value="ECO:0007669"/>
    <property type="project" value="UniProtKB-ARBA"/>
</dbReference>
<evidence type="ECO:0000313" key="9">
    <source>
        <dbReference type="EMBL" id="SPO37626.1"/>
    </source>
</evidence>
<feature type="transmembrane region" description="Helical" evidence="8">
    <location>
        <begin position="113"/>
        <end position="135"/>
    </location>
</feature>
<accession>A0A5C3F117</accession>
<keyword evidence="10" id="KW-1185">Reference proteome</keyword>
<dbReference type="EMBL" id="OOIP01000007">
    <property type="protein sequence ID" value="SPO37626.1"/>
    <property type="molecule type" value="Genomic_DNA"/>
</dbReference>
<gene>
    <name evidence="9" type="ORF">PSFLO_03101</name>
</gene>
<keyword evidence="4 8" id="KW-1133">Transmembrane helix</keyword>
<evidence type="ECO:0000256" key="8">
    <source>
        <dbReference type="SAM" id="Phobius"/>
    </source>
</evidence>
<keyword evidence="6 8" id="KW-0472">Membrane</keyword>
<evidence type="ECO:0000256" key="6">
    <source>
        <dbReference type="ARBA" id="ARBA00023136"/>
    </source>
</evidence>
<dbReference type="PANTHER" id="PTHR21212:SF0">
    <property type="entry name" value="SEIPIN"/>
    <property type="match status" value="1"/>
</dbReference>
<evidence type="ECO:0000256" key="4">
    <source>
        <dbReference type="ARBA" id="ARBA00022989"/>
    </source>
</evidence>
<comment type="subcellular location">
    <subcellularLocation>
        <location evidence="1">Endoplasmic reticulum membrane</location>
        <topology evidence="1">Multi-pass membrane protein</topology>
    </subcellularLocation>
</comment>
<feature type="compositionally biased region" description="Low complexity" evidence="7">
    <location>
        <begin position="1"/>
        <end position="16"/>
    </location>
</feature>
<feature type="compositionally biased region" description="Polar residues" evidence="7">
    <location>
        <begin position="624"/>
        <end position="654"/>
    </location>
</feature>
<evidence type="ECO:0000256" key="1">
    <source>
        <dbReference type="ARBA" id="ARBA00004477"/>
    </source>
</evidence>
<dbReference type="AlphaFoldDB" id="A0A5C3F117"/>
<dbReference type="CDD" id="cd23995">
    <property type="entry name" value="Seipin_BSCL2_like"/>
    <property type="match status" value="1"/>
</dbReference>
<organism evidence="9 10">
    <name type="scientific">Pseudozyma flocculosa</name>
    <dbReference type="NCBI Taxonomy" id="84751"/>
    <lineage>
        <taxon>Eukaryota</taxon>
        <taxon>Fungi</taxon>
        <taxon>Dikarya</taxon>
        <taxon>Basidiomycota</taxon>
        <taxon>Ustilaginomycotina</taxon>
        <taxon>Ustilaginomycetes</taxon>
        <taxon>Ustilaginales</taxon>
        <taxon>Ustilaginaceae</taxon>
        <taxon>Pseudozyma</taxon>
    </lineage>
</organism>
<dbReference type="PANTHER" id="PTHR21212">
    <property type="entry name" value="BERNARDINELLI-SEIP CONGENITAL LIPODYSTROPHY 2 HOMOLOG BSCL2 PROTEIN"/>
    <property type="match status" value="1"/>
</dbReference>
<evidence type="ECO:0000256" key="2">
    <source>
        <dbReference type="ARBA" id="ARBA00022692"/>
    </source>
</evidence>
<feature type="region of interest" description="Disordered" evidence="7">
    <location>
        <begin position="526"/>
        <end position="545"/>
    </location>
</feature>
<name>A0A5C3F117_9BASI</name>
<dbReference type="Proteomes" id="UP000323386">
    <property type="component" value="Unassembled WGS sequence"/>
</dbReference>
<evidence type="ECO:0000256" key="3">
    <source>
        <dbReference type="ARBA" id="ARBA00022824"/>
    </source>
</evidence>
<dbReference type="GO" id="GO:0005789">
    <property type="term" value="C:endoplasmic reticulum membrane"/>
    <property type="evidence" value="ECO:0007669"/>
    <property type="project" value="UniProtKB-SubCell"/>
</dbReference>
<sequence>MSRPSPSAGFGAASSSTYSQRPTFDAYASPEGYGRPAPRQSVAGVKWEQPPIPQPPLIPPLAALVRWITELPPMAEWPNIAIDRVILAPLSTLLLTTRDIILSPRTHRIVVRLGVLGAIFWTALAAAIVSYVGFYRAWVPEVGLRKDVWLQYGHEEPPFCDLRFDGPELDGRDTRSRGDFFAEDQAYDVTLELGVPLNEANLDLGNFMVSLDLRSRSAGTVFRASRPTLLTHSPAPVRALSSISQLISRNPPPSRSPPNSQILSVPLLRRVVLRPSSYAPPLSSVAADPASDRKVTHGRVTVGRHDAERYWRYGGGGGGYLPTNAAARRDNHVSVSRASRGELQTYAASLRFDAHLTGLRFFMYHYPLLSFFLFTSLFLGFELATALTLWALAAIYTSSITPLSLSLETEEHFQTERTSRRRGAHLKTEAVASDYTGESESLKRSEGSGADGDGTETETDGEMYRASTHRREEGVAPSQALPRFKTEEDAEVELQRLRSLDSLRERDAAERAEAVQSARLRDAVENRRMTGLDEGGGADLLPDELSPEVSLPRRVLGRLDEETEEETEVGGSISGESASVSAGERGRLVEAAEEERWEDLEGDGGAEAGVAGVKGEAAELASTVGGSATSGPSSIRSFGATSLGPSVTTLQSRAPTRRSAKDE</sequence>
<evidence type="ECO:0000313" key="10">
    <source>
        <dbReference type="Proteomes" id="UP000323386"/>
    </source>
</evidence>
<reference evidence="9 10" key="1">
    <citation type="submission" date="2018-03" db="EMBL/GenBank/DDBJ databases">
        <authorList>
            <person name="Guldener U."/>
        </authorList>
    </citation>
    <scope>NUCLEOTIDE SEQUENCE [LARGE SCALE GENOMIC DNA]</scope>
    <source>
        <strain evidence="9 10">DAOM196992</strain>
    </source>
</reference>
<dbReference type="InterPro" id="IPR009617">
    <property type="entry name" value="Seipin"/>
</dbReference>
<feature type="region of interest" description="Disordered" evidence="7">
    <location>
        <begin position="559"/>
        <end position="588"/>
    </location>
</feature>
<evidence type="ECO:0000256" key="5">
    <source>
        <dbReference type="ARBA" id="ARBA00023098"/>
    </source>
</evidence>